<gene>
    <name evidence="1" type="ORF">Sango_1609000</name>
</gene>
<dbReference type="Proteomes" id="UP001289374">
    <property type="component" value="Unassembled WGS sequence"/>
</dbReference>
<evidence type="ECO:0000313" key="2">
    <source>
        <dbReference type="Proteomes" id="UP001289374"/>
    </source>
</evidence>
<organism evidence="1 2">
    <name type="scientific">Sesamum angolense</name>
    <dbReference type="NCBI Taxonomy" id="2727404"/>
    <lineage>
        <taxon>Eukaryota</taxon>
        <taxon>Viridiplantae</taxon>
        <taxon>Streptophyta</taxon>
        <taxon>Embryophyta</taxon>
        <taxon>Tracheophyta</taxon>
        <taxon>Spermatophyta</taxon>
        <taxon>Magnoliopsida</taxon>
        <taxon>eudicotyledons</taxon>
        <taxon>Gunneridae</taxon>
        <taxon>Pentapetalae</taxon>
        <taxon>asterids</taxon>
        <taxon>lamiids</taxon>
        <taxon>Lamiales</taxon>
        <taxon>Pedaliaceae</taxon>
        <taxon>Sesamum</taxon>
    </lineage>
</organism>
<protein>
    <submittedName>
        <fullName evidence="1">Uncharacterized protein</fullName>
    </submittedName>
</protein>
<keyword evidence="2" id="KW-1185">Reference proteome</keyword>
<comment type="caution">
    <text evidence="1">The sequence shown here is derived from an EMBL/GenBank/DDBJ whole genome shotgun (WGS) entry which is preliminary data.</text>
</comment>
<proteinExistence type="predicted"/>
<evidence type="ECO:0000313" key="1">
    <source>
        <dbReference type="EMBL" id="KAK4394547.1"/>
    </source>
</evidence>
<accession>A0AAE2BQX4</accession>
<dbReference type="PANTHER" id="PTHR33116">
    <property type="entry name" value="REVERSE TRANSCRIPTASE ZINC-BINDING DOMAIN-CONTAINING PROTEIN-RELATED-RELATED"/>
    <property type="match status" value="1"/>
</dbReference>
<dbReference type="PANTHER" id="PTHR33116:SF86">
    <property type="entry name" value="REVERSE TRANSCRIPTASE DOMAIN-CONTAINING PROTEIN"/>
    <property type="match status" value="1"/>
</dbReference>
<name>A0AAE2BQX4_9LAMI</name>
<reference evidence="1" key="2">
    <citation type="journal article" date="2024" name="Plant">
        <title>Genomic evolution and insights into agronomic trait innovations of Sesamum species.</title>
        <authorList>
            <person name="Miao H."/>
            <person name="Wang L."/>
            <person name="Qu L."/>
            <person name="Liu H."/>
            <person name="Sun Y."/>
            <person name="Le M."/>
            <person name="Wang Q."/>
            <person name="Wei S."/>
            <person name="Zheng Y."/>
            <person name="Lin W."/>
            <person name="Duan Y."/>
            <person name="Cao H."/>
            <person name="Xiong S."/>
            <person name="Wang X."/>
            <person name="Wei L."/>
            <person name="Li C."/>
            <person name="Ma Q."/>
            <person name="Ju M."/>
            <person name="Zhao R."/>
            <person name="Li G."/>
            <person name="Mu C."/>
            <person name="Tian Q."/>
            <person name="Mei H."/>
            <person name="Zhang T."/>
            <person name="Gao T."/>
            <person name="Zhang H."/>
        </authorList>
    </citation>
    <scope>NUCLEOTIDE SEQUENCE</scope>
    <source>
        <strain evidence="1">K16</strain>
    </source>
</reference>
<dbReference type="AlphaFoldDB" id="A0AAE2BQX4"/>
<sequence length="125" mass="14416">MIFSHNTPTEHHEALANVLGVQVVDRHERYVGLPAAIGRSKNVVFQNLNDKVRKNYRVGSAKIFPKLGIYVLLKSVMSCFLILASTCQVIKGLMVDFPWPNKDVKKIHWLAWNKVLFVRKRSFWP</sequence>
<reference evidence="1" key="1">
    <citation type="submission" date="2020-06" db="EMBL/GenBank/DDBJ databases">
        <authorList>
            <person name="Li T."/>
            <person name="Hu X."/>
            <person name="Zhang T."/>
            <person name="Song X."/>
            <person name="Zhang H."/>
            <person name="Dai N."/>
            <person name="Sheng W."/>
            <person name="Hou X."/>
            <person name="Wei L."/>
        </authorList>
    </citation>
    <scope>NUCLEOTIDE SEQUENCE</scope>
    <source>
        <strain evidence="1">K16</strain>
        <tissue evidence="1">Leaf</tissue>
    </source>
</reference>
<dbReference type="EMBL" id="JACGWL010000009">
    <property type="protein sequence ID" value="KAK4394547.1"/>
    <property type="molecule type" value="Genomic_DNA"/>
</dbReference>